<dbReference type="Pfam" id="PF00254">
    <property type="entry name" value="FKBP_C"/>
    <property type="match status" value="1"/>
</dbReference>
<dbReference type="PROSITE" id="PS50059">
    <property type="entry name" value="FKBP_PPIASE"/>
    <property type="match status" value="1"/>
</dbReference>
<comment type="caution">
    <text evidence="10">The sequence shown here is derived from an EMBL/GenBank/DDBJ whole genome shotgun (WGS) entry which is preliminary data.</text>
</comment>
<keyword evidence="11" id="KW-1185">Reference proteome</keyword>
<dbReference type="InterPro" id="IPR046357">
    <property type="entry name" value="PPIase_dom_sf"/>
</dbReference>
<keyword evidence="5 6" id="KW-0413">Isomerase</keyword>
<dbReference type="PANTHER" id="PTHR43811">
    <property type="entry name" value="FKBP-TYPE PEPTIDYL-PROLYL CIS-TRANS ISOMERASE FKPA"/>
    <property type="match status" value="1"/>
</dbReference>
<sequence>MRPRFSAAALAASLALTLAACSSDDSTESPSASASASEAAPTEAPTEAPEVVESDEGMPTLGEGDDDNPVLEFPDGDAPSGLQISVIEEGKGEEITPDSLVVADYVGQVWGNDEPFDSSFVNGSPLQIPLSQLVTGWGYTLSGHHVGGKYIISLPADYGYGPTGGNDSAGIGADDTIAFYVEIEDGWSSASTGEADAKVVTPAEDLPVAIEGEPGEPVTSVSVNEGESEPKELGATVIAEGTGDKVPGDGSTVFINYAATSWDGELSENSWTGEPEELAGAQPVVIGSGTVFDELKDVPVGSRVLLIIPESDGGEENVSSPAMAAVVDVLGFGEAAS</sequence>
<keyword evidence="4 6" id="KW-0697">Rotamase</keyword>
<evidence type="ECO:0000313" key="11">
    <source>
        <dbReference type="Proteomes" id="UP000245283"/>
    </source>
</evidence>
<proteinExistence type="inferred from homology"/>
<reference evidence="11" key="1">
    <citation type="submission" date="2018-05" db="EMBL/GenBank/DDBJ databases">
        <authorList>
            <person name="Li Y."/>
        </authorList>
    </citation>
    <scope>NUCLEOTIDE SEQUENCE [LARGE SCALE GENOMIC DNA]</scope>
    <source>
        <strain evidence="11">sk1b4</strain>
    </source>
</reference>
<evidence type="ECO:0000256" key="4">
    <source>
        <dbReference type="ARBA" id="ARBA00023110"/>
    </source>
</evidence>
<dbReference type="SUPFAM" id="SSF54534">
    <property type="entry name" value="FKBP-like"/>
    <property type="match status" value="2"/>
</dbReference>
<evidence type="ECO:0000256" key="5">
    <source>
        <dbReference type="ARBA" id="ARBA00023235"/>
    </source>
</evidence>
<evidence type="ECO:0000256" key="1">
    <source>
        <dbReference type="ARBA" id="ARBA00000971"/>
    </source>
</evidence>
<evidence type="ECO:0000259" key="9">
    <source>
        <dbReference type="PROSITE" id="PS50059"/>
    </source>
</evidence>
<dbReference type="AlphaFoldDB" id="A0A2V1K1X6"/>
<dbReference type="EMBL" id="QETB01000006">
    <property type="protein sequence ID" value="PWF24530.1"/>
    <property type="molecule type" value="Genomic_DNA"/>
</dbReference>
<dbReference type="PROSITE" id="PS51257">
    <property type="entry name" value="PROKAR_LIPOPROTEIN"/>
    <property type="match status" value="1"/>
</dbReference>
<dbReference type="Proteomes" id="UP000245283">
    <property type="component" value="Unassembled WGS sequence"/>
</dbReference>
<feature type="compositionally biased region" description="Low complexity" evidence="7">
    <location>
        <begin position="21"/>
        <end position="49"/>
    </location>
</feature>
<evidence type="ECO:0000256" key="2">
    <source>
        <dbReference type="ARBA" id="ARBA00006577"/>
    </source>
</evidence>
<feature type="signal peptide" evidence="8">
    <location>
        <begin position="1"/>
        <end position="22"/>
    </location>
</feature>
<evidence type="ECO:0000256" key="7">
    <source>
        <dbReference type="SAM" id="MobiDB-lite"/>
    </source>
</evidence>
<dbReference type="OrthoDB" id="25996at2"/>
<organism evidence="10 11">
    <name type="scientific">Ancrocorticia populi</name>
    <dbReference type="NCBI Taxonomy" id="2175228"/>
    <lineage>
        <taxon>Bacteria</taxon>
        <taxon>Bacillati</taxon>
        <taxon>Actinomycetota</taxon>
        <taxon>Actinomycetes</taxon>
        <taxon>Actinomycetales</taxon>
        <taxon>Actinomycetaceae</taxon>
        <taxon>Ancrocorticia</taxon>
    </lineage>
</organism>
<feature type="region of interest" description="Disordered" evidence="7">
    <location>
        <begin position="209"/>
        <end position="230"/>
    </location>
</feature>
<dbReference type="PANTHER" id="PTHR43811:SF23">
    <property type="entry name" value="FKBP-TYPE 22 KDA PEPTIDYL-PROLYL CIS-TRANS ISOMERASE"/>
    <property type="match status" value="1"/>
</dbReference>
<name>A0A2V1K1X6_9ACTO</name>
<protein>
    <recommendedName>
        <fullName evidence="3 6">peptidylprolyl isomerase</fullName>
        <ecNumber evidence="3 6">5.2.1.8</ecNumber>
    </recommendedName>
</protein>
<feature type="chain" id="PRO_5039310422" description="peptidylprolyl isomerase" evidence="8">
    <location>
        <begin position="23"/>
        <end position="337"/>
    </location>
</feature>
<dbReference type="InterPro" id="IPR001179">
    <property type="entry name" value="PPIase_FKBP_dom"/>
</dbReference>
<evidence type="ECO:0000256" key="6">
    <source>
        <dbReference type="PROSITE-ProRule" id="PRU00277"/>
    </source>
</evidence>
<dbReference type="Gene3D" id="3.10.50.40">
    <property type="match status" value="2"/>
</dbReference>
<evidence type="ECO:0000256" key="3">
    <source>
        <dbReference type="ARBA" id="ARBA00013194"/>
    </source>
</evidence>
<evidence type="ECO:0000313" key="10">
    <source>
        <dbReference type="EMBL" id="PWF24530.1"/>
    </source>
</evidence>
<feature type="domain" description="PPIase FKBP-type" evidence="9">
    <location>
        <begin position="98"/>
        <end position="187"/>
    </location>
</feature>
<keyword evidence="8" id="KW-0732">Signal</keyword>
<comment type="catalytic activity">
    <reaction evidence="1 6">
        <text>[protein]-peptidylproline (omega=180) = [protein]-peptidylproline (omega=0)</text>
        <dbReference type="Rhea" id="RHEA:16237"/>
        <dbReference type="Rhea" id="RHEA-COMP:10747"/>
        <dbReference type="Rhea" id="RHEA-COMP:10748"/>
        <dbReference type="ChEBI" id="CHEBI:83833"/>
        <dbReference type="ChEBI" id="CHEBI:83834"/>
        <dbReference type="EC" id="5.2.1.8"/>
    </reaction>
</comment>
<feature type="region of interest" description="Disordered" evidence="7">
    <location>
        <begin position="21"/>
        <end position="82"/>
    </location>
</feature>
<accession>A0A2V1K1X6</accession>
<gene>
    <name evidence="10" type="ORF">DD236_10870</name>
</gene>
<dbReference type="EC" id="5.2.1.8" evidence="3 6"/>
<dbReference type="RefSeq" id="WP_109094426.1">
    <property type="nucleotide sequence ID" value="NZ_CAMELQ010000004.1"/>
</dbReference>
<dbReference type="GO" id="GO:0003755">
    <property type="term" value="F:peptidyl-prolyl cis-trans isomerase activity"/>
    <property type="evidence" value="ECO:0007669"/>
    <property type="project" value="UniProtKB-KW"/>
</dbReference>
<comment type="similarity">
    <text evidence="2">Belongs to the FKBP-type PPIase family.</text>
</comment>
<evidence type="ECO:0000256" key="8">
    <source>
        <dbReference type="SAM" id="SignalP"/>
    </source>
</evidence>